<name>A0ABQ1IC85_9GAMM</name>
<evidence type="ECO:0000313" key="1">
    <source>
        <dbReference type="EMBL" id="GGB31468.1"/>
    </source>
</evidence>
<protein>
    <submittedName>
        <fullName evidence="1">Uncharacterized protein</fullName>
    </submittedName>
</protein>
<comment type="caution">
    <text evidence="1">The sequence shown here is derived from an EMBL/GenBank/DDBJ whole genome shotgun (WGS) entry which is preliminary data.</text>
</comment>
<dbReference type="RefSeq" id="WP_188628089.1">
    <property type="nucleotide sequence ID" value="NZ_BMKE01000001.1"/>
</dbReference>
<keyword evidence="2" id="KW-1185">Reference proteome</keyword>
<dbReference type="Proteomes" id="UP000646152">
    <property type="component" value="Unassembled WGS sequence"/>
</dbReference>
<proteinExistence type="predicted"/>
<sequence length="45" mass="5302">MKPTDKIFWRWQSQPQVTPIKTAFVTITDDDIASQVIRQIPDDRD</sequence>
<reference evidence="2" key="1">
    <citation type="journal article" date="2019" name="Int. J. Syst. Evol. Microbiol.">
        <title>The Global Catalogue of Microorganisms (GCM) 10K type strain sequencing project: providing services to taxonomists for standard genome sequencing and annotation.</title>
        <authorList>
            <consortium name="The Broad Institute Genomics Platform"/>
            <consortium name="The Broad Institute Genome Sequencing Center for Infectious Disease"/>
            <person name="Wu L."/>
            <person name="Ma J."/>
        </authorList>
    </citation>
    <scope>NUCLEOTIDE SEQUENCE [LARGE SCALE GENOMIC DNA]</scope>
    <source>
        <strain evidence="2">CGMCC 1.15923</strain>
    </source>
</reference>
<dbReference type="EMBL" id="BMKE01000001">
    <property type="protein sequence ID" value="GGB31468.1"/>
    <property type="molecule type" value="Genomic_DNA"/>
</dbReference>
<evidence type="ECO:0000313" key="2">
    <source>
        <dbReference type="Proteomes" id="UP000646152"/>
    </source>
</evidence>
<organism evidence="1 2">
    <name type="scientific">Oceanisphaera marina</name>
    <dbReference type="NCBI Taxonomy" id="2017550"/>
    <lineage>
        <taxon>Bacteria</taxon>
        <taxon>Pseudomonadati</taxon>
        <taxon>Pseudomonadota</taxon>
        <taxon>Gammaproteobacteria</taxon>
        <taxon>Aeromonadales</taxon>
        <taxon>Aeromonadaceae</taxon>
        <taxon>Oceanisphaera</taxon>
    </lineage>
</organism>
<accession>A0ABQ1IC85</accession>
<gene>
    <name evidence="1" type="ORF">GCM10011502_00530</name>
</gene>